<protein>
    <submittedName>
        <fullName evidence="2">14151_t:CDS:1</fullName>
    </submittedName>
</protein>
<evidence type="ECO:0000313" key="3">
    <source>
        <dbReference type="Proteomes" id="UP000789342"/>
    </source>
</evidence>
<dbReference type="AlphaFoldDB" id="A0A9N9NLS2"/>
<accession>A0A9N9NLS2</accession>
<proteinExistence type="predicted"/>
<feature type="non-terminal residue" evidence="2">
    <location>
        <position position="505"/>
    </location>
</feature>
<organism evidence="2 3">
    <name type="scientific">Acaulospora morrowiae</name>
    <dbReference type="NCBI Taxonomy" id="94023"/>
    <lineage>
        <taxon>Eukaryota</taxon>
        <taxon>Fungi</taxon>
        <taxon>Fungi incertae sedis</taxon>
        <taxon>Mucoromycota</taxon>
        <taxon>Glomeromycotina</taxon>
        <taxon>Glomeromycetes</taxon>
        <taxon>Diversisporales</taxon>
        <taxon>Acaulosporaceae</taxon>
        <taxon>Acaulospora</taxon>
    </lineage>
</organism>
<name>A0A9N9NLS2_9GLOM</name>
<keyword evidence="3" id="KW-1185">Reference proteome</keyword>
<dbReference type="EMBL" id="CAJVPV010032532">
    <property type="protein sequence ID" value="CAG8745105.1"/>
    <property type="molecule type" value="Genomic_DNA"/>
</dbReference>
<comment type="caution">
    <text evidence="2">The sequence shown here is derived from an EMBL/GenBank/DDBJ whole genome shotgun (WGS) entry which is preliminary data.</text>
</comment>
<feature type="coiled-coil region" evidence="1">
    <location>
        <begin position="380"/>
        <end position="414"/>
    </location>
</feature>
<evidence type="ECO:0000256" key="1">
    <source>
        <dbReference type="SAM" id="Coils"/>
    </source>
</evidence>
<feature type="non-terminal residue" evidence="2">
    <location>
        <position position="1"/>
    </location>
</feature>
<dbReference type="OrthoDB" id="1922977at2759"/>
<reference evidence="2" key="1">
    <citation type="submission" date="2021-06" db="EMBL/GenBank/DDBJ databases">
        <authorList>
            <person name="Kallberg Y."/>
            <person name="Tangrot J."/>
            <person name="Rosling A."/>
        </authorList>
    </citation>
    <scope>NUCLEOTIDE SEQUENCE</scope>
    <source>
        <strain evidence="2">CL551</strain>
    </source>
</reference>
<sequence length="505" mass="55262">SSGEPYLNSEILDREAQESTTRELIKELYSMGASAIDIYAIGVPLDVIIRFSNELNIELPKDLIQTQQILSEAGTSSFMLSSSQNPVFGQNTFSTQIFPNSTNVQNTPLIQNIPSLQPLAPNAQFLAPVNSVVRDQPNMMFAADSTLPVQSSSSIMFSGSQQDQISALFQGQYSNISSSSPSSSQNVQNMLNIQQTPALLVLQNSQQTALSTNPQWETPALGLIIPTDTNIMSNNNATHQMMASSIDTKATEQSLQASSMSPHFMNTTSTGATPPILATTNIDEQSSLGMECDVCTEDVPPQGSHVSIPSKGKNKAVELNNTISQMSSIALINHSSSQNRANTTKPFSSKQVNNFIIDLSDESDGEQPVSDLAQQTKTAYKDSEEMQINAKQKLKEKEMEIRRMNELIASKMEMLKKKNATSVSTSSDTKANSIFNINDHEELQQSASQNQINNNVGTLKESRNDVTTTFMTEVSFENNQESTLTNETELEEINSNIKKATNDLE</sequence>
<keyword evidence="1" id="KW-0175">Coiled coil</keyword>
<evidence type="ECO:0000313" key="2">
    <source>
        <dbReference type="EMBL" id="CAG8745105.1"/>
    </source>
</evidence>
<dbReference type="Proteomes" id="UP000789342">
    <property type="component" value="Unassembled WGS sequence"/>
</dbReference>
<gene>
    <name evidence="2" type="ORF">AMORRO_LOCUS14979</name>
</gene>